<evidence type="ECO:0000256" key="1">
    <source>
        <dbReference type="SAM" id="MobiDB-lite"/>
    </source>
</evidence>
<dbReference type="STRING" id="391625.PPSIR1_14900"/>
<feature type="compositionally biased region" description="Basic and acidic residues" evidence="1">
    <location>
        <begin position="1"/>
        <end position="11"/>
    </location>
</feature>
<reference evidence="2 3" key="1">
    <citation type="submission" date="2007-06" db="EMBL/GenBank/DDBJ databases">
        <authorList>
            <person name="Shimkets L."/>
            <person name="Ferriera S."/>
            <person name="Johnson J."/>
            <person name="Kravitz S."/>
            <person name="Beeson K."/>
            <person name="Sutton G."/>
            <person name="Rogers Y.-H."/>
            <person name="Friedman R."/>
            <person name="Frazier M."/>
            <person name="Venter J.C."/>
        </authorList>
    </citation>
    <scope>NUCLEOTIDE SEQUENCE [LARGE SCALE GENOMIC DNA]</scope>
    <source>
        <strain evidence="2 3">SIR-1</strain>
    </source>
</reference>
<proteinExistence type="predicted"/>
<organism evidence="2 3">
    <name type="scientific">Plesiocystis pacifica SIR-1</name>
    <dbReference type="NCBI Taxonomy" id="391625"/>
    <lineage>
        <taxon>Bacteria</taxon>
        <taxon>Pseudomonadati</taxon>
        <taxon>Myxococcota</taxon>
        <taxon>Polyangia</taxon>
        <taxon>Nannocystales</taxon>
        <taxon>Nannocystaceae</taxon>
        <taxon>Plesiocystis</taxon>
    </lineage>
</organism>
<feature type="region of interest" description="Disordered" evidence="1">
    <location>
        <begin position="1"/>
        <end position="20"/>
    </location>
</feature>
<sequence>MPDTPRDEDLRLTAFADGGG</sequence>
<dbReference type="Proteomes" id="UP000005801">
    <property type="component" value="Unassembled WGS sequence"/>
</dbReference>
<name>A6G6A7_9BACT</name>
<evidence type="ECO:0000313" key="2">
    <source>
        <dbReference type="EMBL" id="EDM78536.1"/>
    </source>
</evidence>
<accession>A6G6A7</accession>
<protein>
    <submittedName>
        <fullName evidence="2">Uncharacterized protein</fullName>
    </submittedName>
</protein>
<keyword evidence="3" id="KW-1185">Reference proteome</keyword>
<gene>
    <name evidence="2" type="ORF">PPSIR1_14900</name>
</gene>
<evidence type="ECO:0000313" key="3">
    <source>
        <dbReference type="Proteomes" id="UP000005801"/>
    </source>
</evidence>
<comment type="caution">
    <text evidence="2">The sequence shown here is derived from an EMBL/GenBank/DDBJ whole genome shotgun (WGS) entry which is preliminary data.</text>
</comment>
<dbReference type="EMBL" id="ABCS01000029">
    <property type="protein sequence ID" value="EDM78536.1"/>
    <property type="molecule type" value="Genomic_DNA"/>
</dbReference>
<dbReference type="AlphaFoldDB" id="A6G6A7"/>